<organism evidence="2 3">
    <name type="scientific">Rhizodiscina lignyota</name>
    <dbReference type="NCBI Taxonomy" id="1504668"/>
    <lineage>
        <taxon>Eukaryota</taxon>
        <taxon>Fungi</taxon>
        <taxon>Dikarya</taxon>
        <taxon>Ascomycota</taxon>
        <taxon>Pezizomycotina</taxon>
        <taxon>Dothideomycetes</taxon>
        <taxon>Pleosporomycetidae</taxon>
        <taxon>Aulographales</taxon>
        <taxon>Rhizodiscinaceae</taxon>
        <taxon>Rhizodiscina</taxon>
    </lineage>
</organism>
<proteinExistence type="predicted"/>
<protein>
    <recommendedName>
        <fullName evidence="4">Cryptococcal mannosyltransferase 1-domain-containing protein</fullName>
    </recommendedName>
</protein>
<keyword evidence="3" id="KW-1185">Reference proteome</keyword>
<feature type="non-terminal residue" evidence="2">
    <location>
        <position position="426"/>
    </location>
</feature>
<dbReference type="Pfam" id="PF11735">
    <property type="entry name" value="CAP59_mtransfer"/>
    <property type="match status" value="1"/>
</dbReference>
<dbReference type="PANTHER" id="PTHR34144:SF8">
    <property type="entry name" value="GLYCOSYLTRANSFERASE FAMILY 69 PROTEIN"/>
    <property type="match status" value="1"/>
</dbReference>
<sequence>HQVTGRRNKSRIYKRLGFIVLIFFITLFASAPFFSVYSERPSHYSGLNPSNETVFIAANIINGELVRDSWGQSVLELIDRIGPENAFLSIYENDSGPETAKALQELADKVQCDYSIVSGHVDLDTFPTIQILPGEQRIKRIAYLAHVRNQALRPLDQTQAEHSPDFNSTNRHFDKLLFLNDIVFSPSNAADLLFSTNIGPDGRTDYHAACAVDFGNPFKFYDRFALRDNEGYRVGLPFFPWFTTAGRAESWSDVMSGSDAVRVQSCWGGMVAFEAEWFQSQHSTKDLEPLRFRAEPELFWDASECCLIHADLMERAHETALGRDSGIYVNPYVRVAYDTTTFSWLDFVLHFEQLFALGHFVADTVRGFPGSNTRQLESPGEVVTHRTWVFDGPVNDTAVSPGIKSIPEFGHWESVTDTAKPGGYCG</sequence>
<reference evidence="2" key="1">
    <citation type="journal article" date="2020" name="Stud. Mycol.">
        <title>101 Dothideomycetes genomes: a test case for predicting lifestyles and emergence of pathogens.</title>
        <authorList>
            <person name="Haridas S."/>
            <person name="Albert R."/>
            <person name="Binder M."/>
            <person name="Bloem J."/>
            <person name="Labutti K."/>
            <person name="Salamov A."/>
            <person name="Andreopoulos B."/>
            <person name="Baker S."/>
            <person name="Barry K."/>
            <person name="Bills G."/>
            <person name="Bluhm B."/>
            <person name="Cannon C."/>
            <person name="Castanera R."/>
            <person name="Culley D."/>
            <person name="Daum C."/>
            <person name="Ezra D."/>
            <person name="Gonzalez J."/>
            <person name="Henrissat B."/>
            <person name="Kuo A."/>
            <person name="Liang C."/>
            <person name="Lipzen A."/>
            <person name="Lutzoni F."/>
            <person name="Magnuson J."/>
            <person name="Mondo S."/>
            <person name="Nolan M."/>
            <person name="Ohm R."/>
            <person name="Pangilinan J."/>
            <person name="Park H.-J."/>
            <person name="Ramirez L."/>
            <person name="Alfaro M."/>
            <person name="Sun H."/>
            <person name="Tritt A."/>
            <person name="Yoshinaga Y."/>
            <person name="Zwiers L.-H."/>
            <person name="Turgeon B."/>
            <person name="Goodwin S."/>
            <person name="Spatafora J."/>
            <person name="Crous P."/>
            <person name="Grigoriev I."/>
        </authorList>
    </citation>
    <scope>NUCLEOTIDE SEQUENCE</scope>
    <source>
        <strain evidence="2">CBS 133067</strain>
    </source>
</reference>
<feature type="transmembrane region" description="Helical" evidence="1">
    <location>
        <begin position="16"/>
        <end position="37"/>
    </location>
</feature>
<keyword evidence="1" id="KW-1133">Transmembrane helix</keyword>
<keyword evidence="1" id="KW-0472">Membrane</keyword>
<accession>A0A9P4IJ98</accession>
<dbReference type="EMBL" id="ML978126">
    <property type="protein sequence ID" value="KAF2099181.1"/>
    <property type="molecule type" value="Genomic_DNA"/>
</dbReference>
<dbReference type="PANTHER" id="PTHR34144">
    <property type="entry name" value="CHROMOSOME 8, WHOLE GENOME SHOTGUN SEQUENCE"/>
    <property type="match status" value="1"/>
</dbReference>
<evidence type="ECO:0000256" key="1">
    <source>
        <dbReference type="SAM" id="Phobius"/>
    </source>
</evidence>
<dbReference type="Proteomes" id="UP000799772">
    <property type="component" value="Unassembled WGS sequence"/>
</dbReference>
<dbReference type="AlphaFoldDB" id="A0A9P4IJ98"/>
<feature type="non-terminal residue" evidence="2">
    <location>
        <position position="1"/>
    </location>
</feature>
<comment type="caution">
    <text evidence="2">The sequence shown here is derived from an EMBL/GenBank/DDBJ whole genome shotgun (WGS) entry which is preliminary data.</text>
</comment>
<dbReference type="InterPro" id="IPR021047">
    <property type="entry name" value="Mannosyltransferase_CMT1"/>
</dbReference>
<evidence type="ECO:0000313" key="2">
    <source>
        <dbReference type="EMBL" id="KAF2099181.1"/>
    </source>
</evidence>
<evidence type="ECO:0000313" key="3">
    <source>
        <dbReference type="Proteomes" id="UP000799772"/>
    </source>
</evidence>
<keyword evidence="1" id="KW-0812">Transmembrane</keyword>
<evidence type="ECO:0008006" key="4">
    <source>
        <dbReference type="Google" id="ProtNLM"/>
    </source>
</evidence>
<dbReference type="OrthoDB" id="262547at2759"/>
<name>A0A9P4IJ98_9PEZI</name>
<gene>
    <name evidence="2" type="ORF">NA57DRAFT_25657</name>
</gene>